<keyword evidence="7" id="KW-0812">Transmembrane</keyword>
<dbReference type="EC" id="3.4.21.89" evidence="3 7"/>
<evidence type="ECO:0000256" key="7">
    <source>
        <dbReference type="RuleBase" id="RU362042"/>
    </source>
</evidence>
<feature type="active site" evidence="6">
    <location>
        <position position="101"/>
    </location>
</feature>
<evidence type="ECO:0000256" key="1">
    <source>
        <dbReference type="ARBA" id="ARBA00000677"/>
    </source>
</evidence>
<dbReference type="InterPro" id="IPR019757">
    <property type="entry name" value="Pept_S26A_signal_pept_1_Lys-AS"/>
</dbReference>
<keyword evidence="7" id="KW-0472">Membrane</keyword>
<dbReference type="InterPro" id="IPR036286">
    <property type="entry name" value="LexA/Signal_pep-like_sf"/>
</dbReference>
<dbReference type="GO" id="GO:0016020">
    <property type="term" value="C:membrane"/>
    <property type="evidence" value="ECO:0007669"/>
    <property type="project" value="UniProtKB-SubCell"/>
</dbReference>
<keyword evidence="10" id="KW-1185">Reference proteome</keyword>
<dbReference type="PROSITE" id="PS00761">
    <property type="entry name" value="SPASE_I_3"/>
    <property type="match status" value="1"/>
</dbReference>
<dbReference type="NCBIfam" id="TIGR02227">
    <property type="entry name" value="sigpep_I_bact"/>
    <property type="match status" value="1"/>
</dbReference>
<evidence type="ECO:0000256" key="3">
    <source>
        <dbReference type="ARBA" id="ARBA00013208"/>
    </source>
</evidence>
<comment type="similarity">
    <text evidence="2 7">Belongs to the peptidase S26 family.</text>
</comment>
<dbReference type="Gene3D" id="2.10.109.10">
    <property type="entry name" value="Umud Fragment, subunit A"/>
    <property type="match status" value="1"/>
</dbReference>
<evidence type="ECO:0000313" key="10">
    <source>
        <dbReference type="Proteomes" id="UP000326354"/>
    </source>
</evidence>
<dbReference type="EMBL" id="AP019860">
    <property type="protein sequence ID" value="BBM85734.1"/>
    <property type="molecule type" value="Genomic_DNA"/>
</dbReference>
<organism evidence="9 10">
    <name type="scientific">Uabimicrobium amorphum</name>
    <dbReference type="NCBI Taxonomy" id="2596890"/>
    <lineage>
        <taxon>Bacteria</taxon>
        <taxon>Pseudomonadati</taxon>
        <taxon>Planctomycetota</taxon>
        <taxon>Candidatus Uabimicrobiia</taxon>
        <taxon>Candidatus Uabimicrobiales</taxon>
        <taxon>Candidatus Uabimicrobiaceae</taxon>
        <taxon>Candidatus Uabimicrobium</taxon>
    </lineage>
</organism>
<dbReference type="CDD" id="cd06530">
    <property type="entry name" value="S26_SPase_I"/>
    <property type="match status" value="1"/>
</dbReference>
<evidence type="ECO:0000256" key="6">
    <source>
        <dbReference type="PIRSR" id="PIRSR600223-1"/>
    </source>
</evidence>
<keyword evidence="7" id="KW-0645">Protease</keyword>
<dbReference type="InterPro" id="IPR000223">
    <property type="entry name" value="Pept_S26A_signal_pept_1"/>
</dbReference>
<protein>
    <recommendedName>
        <fullName evidence="4 7">Signal peptidase I</fullName>
        <ecNumber evidence="3 7">3.4.21.89</ecNumber>
    </recommendedName>
</protein>
<evidence type="ECO:0000313" key="9">
    <source>
        <dbReference type="EMBL" id="BBM85734.1"/>
    </source>
</evidence>
<reference evidence="9 10" key="1">
    <citation type="submission" date="2019-08" db="EMBL/GenBank/DDBJ databases">
        <title>Complete genome sequence of Candidatus Uab amorphum.</title>
        <authorList>
            <person name="Shiratori T."/>
            <person name="Suzuki S."/>
            <person name="Kakizawa Y."/>
            <person name="Ishida K."/>
        </authorList>
    </citation>
    <scope>NUCLEOTIDE SEQUENCE [LARGE SCALE GENOMIC DNA]</scope>
    <source>
        <strain evidence="9 10">SRT547</strain>
    </source>
</reference>
<feature type="transmembrane region" description="Helical" evidence="7">
    <location>
        <begin position="22"/>
        <end position="44"/>
    </location>
</feature>
<dbReference type="GO" id="GO:0004252">
    <property type="term" value="F:serine-type endopeptidase activity"/>
    <property type="evidence" value="ECO:0007669"/>
    <property type="project" value="InterPro"/>
</dbReference>
<name>A0A5S9IPX9_UABAM</name>
<feature type="domain" description="Peptidase S26" evidence="8">
    <location>
        <begin position="25"/>
        <end position="195"/>
    </location>
</feature>
<evidence type="ECO:0000256" key="2">
    <source>
        <dbReference type="ARBA" id="ARBA00009370"/>
    </source>
</evidence>
<dbReference type="GO" id="GO:0009003">
    <property type="term" value="F:signal peptidase activity"/>
    <property type="evidence" value="ECO:0007669"/>
    <property type="project" value="UniProtKB-EC"/>
</dbReference>
<dbReference type="PANTHER" id="PTHR43390:SF1">
    <property type="entry name" value="CHLOROPLAST PROCESSING PEPTIDASE"/>
    <property type="match status" value="1"/>
</dbReference>
<comment type="catalytic activity">
    <reaction evidence="1 7">
        <text>Cleavage of hydrophobic, N-terminal signal or leader sequences from secreted and periplasmic proteins.</text>
        <dbReference type="EC" id="3.4.21.89"/>
    </reaction>
</comment>
<keyword evidence="5 7" id="KW-0378">Hydrolase</keyword>
<dbReference type="InterPro" id="IPR019533">
    <property type="entry name" value="Peptidase_S26"/>
</dbReference>
<dbReference type="SUPFAM" id="SSF51306">
    <property type="entry name" value="LexA/Signal peptidase"/>
    <property type="match status" value="1"/>
</dbReference>
<sequence length="210" mass="24739">MQDDFFHFLDNEKFSIPSGKQIVAFGQLITYVSVIYIVFSTLFLDLYRVTSNSMFPTLQGNGHFWHDDRIIVFKGLLNIANPSRGDIVVFFSHKNRKMLVKRVVGVPGDTLYIKHDRNIYVNGKPQICFFHRKYRWARYVDYNGMPENGWGSKPFVVPQNNYFVMGDNTDNSEDSRMWGWVPQNRILGTVSFIWFPLFRVRSFRNENLSR</sequence>
<proteinExistence type="inferred from homology"/>
<dbReference type="Pfam" id="PF10502">
    <property type="entry name" value="Peptidase_S26"/>
    <property type="match status" value="1"/>
</dbReference>
<dbReference type="KEGG" id="uam:UABAM_04112"/>
<evidence type="ECO:0000259" key="8">
    <source>
        <dbReference type="Pfam" id="PF10502"/>
    </source>
</evidence>
<evidence type="ECO:0000256" key="4">
    <source>
        <dbReference type="ARBA" id="ARBA00019232"/>
    </source>
</evidence>
<dbReference type="InterPro" id="IPR019758">
    <property type="entry name" value="Pept_S26A_signal_pept_1_CS"/>
</dbReference>
<comment type="subcellular location">
    <subcellularLocation>
        <location evidence="7">Membrane</location>
        <topology evidence="7">Single-pass type II membrane protein</topology>
    </subcellularLocation>
</comment>
<dbReference type="RefSeq" id="WP_173013450.1">
    <property type="nucleotide sequence ID" value="NZ_AP019860.1"/>
</dbReference>
<evidence type="ECO:0000256" key="5">
    <source>
        <dbReference type="ARBA" id="ARBA00022801"/>
    </source>
</evidence>
<keyword evidence="7" id="KW-1133">Transmembrane helix</keyword>
<dbReference type="PRINTS" id="PR00727">
    <property type="entry name" value="LEADERPTASE"/>
</dbReference>
<dbReference type="PROSITE" id="PS00760">
    <property type="entry name" value="SPASE_I_2"/>
    <property type="match status" value="1"/>
</dbReference>
<dbReference type="PANTHER" id="PTHR43390">
    <property type="entry name" value="SIGNAL PEPTIDASE I"/>
    <property type="match status" value="1"/>
</dbReference>
<feature type="active site" evidence="6">
    <location>
        <position position="53"/>
    </location>
</feature>
<dbReference type="GO" id="GO:0006465">
    <property type="term" value="P:signal peptide processing"/>
    <property type="evidence" value="ECO:0007669"/>
    <property type="project" value="InterPro"/>
</dbReference>
<gene>
    <name evidence="9" type="ORF">UABAM_04112</name>
</gene>
<dbReference type="AlphaFoldDB" id="A0A5S9IPX9"/>
<accession>A0A5S9IPX9</accession>
<dbReference type="Proteomes" id="UP000326354">
    <property type="component" value="Chromosome"/>
</dbReference>